<evidence type="ECO:0000259" key="2">
    <source>
        <dbReference type="Pfam" id="PF02470"/>
    </source>
</evidence>
<keyword evidence="4" id="KW-1185">Reference proteome</keyword>
<evidence type="ECO:0000313" key="4">
    <source>
        <dbReference type="Proteomes" id="UP000480684"/>
    </source>
</evidence>
<name>A0A7C9UX17_9PROT</name>
<evidence type="ECO:0000256" key="1">
    <source>
        <dbReference type="SAM" id="Phobius"/>
    </source>
</evidence>
<protein>
    <submittedName>
        <fullName evidence="3">MCE family protein</fullName>
    </submittedName>
</protein>
<sequence length="320" mass="33990">MKDVRINYVIVGGFVAAMLVALLVVVALLTGRTGTVDTYVTRLNNVQGVKFGTKVTYEGFVVGQVDDIVPLREDGRTSFRVVMAVREHWPIPEGSVARVAAPGILAAMTVDIKGGGSERMLEPGAEIPGGPAANIFATMNEMAGQVAVLNQQGLLPLLANINQRVDSLGSILEKQAPDLLANLVAISSDLAVKAPRITADVQKMTGTLSSQVVTEANAARVAQTLDNLAELTAGLKDSRAKVDSVLTTLDGTVQKSGPAVEASLKDLRYILQSVARNIDSITYNLENTSRNFNEFSRQLRENPGVLIGGTKAHDDGSGRR</sequence>
<gene>
    <name evidence="3" type="ORF">G4223_17995</name>
</gene>
<evidence type="ECO:0000313" key="3">
    <source>
        <dbReference type="EMBL" id="NFV82006.1"/>
    </source>
</evidence>
<dbReference type="RefSeq" id="WP_163682616.1">
    <property type="nucleotide sequence ID" value="NZ_JAAIYP010000045.1"/>
</dbReference>
<dbReference type="AlphaFoldDB" id="A0A7C9UX17"/>
<dbReference type="Pfam" id="PF02470">
    <property type="entry name" value="MlaD"/>
    <property type="match status" value="1"/>
</dbReference>
<reference evidence="3 4" key="1">
    <citation type="submission" date="2020-02" db="EMBL/GenBank/DDBJ databases">
        <authorList>
            <person name="Dziuba M."/>
            <person name="Kuznetsov B."/>
            <person name="Mardanov A."/>
            <person name="Ravin N."/>
            <person name="Grouzdev D."/>
        </authorList>
    </citation>
    <scope>NUCLEOTIDE SEQUENCE [LARGE SCALE GENOMIC DNA]</scope>
    <source>
        <strain evidence="3 4">SpK</strain>
    </source>
</reference>
<feature type="domain" description="Mce/MlaD" evidence="2">
    <location>
        <begin position="38"/>
        <end position="114"/>
    </location>
</feature>
<comment type="caution">
    <text evidence="3">The sequence shown here is derived from an EMBL/GenBank/DDBJ whole genome shotgun (WGS) entry which is preliminary data.</text>
</comment>
<dbReference type="InterPro" id="IPR003399">
    <property type="entry name" value="Mce/MlaD"/>
</dbReference>
<keyword evidence="1" id="KW-1133">Transmembrane helix</keyword>
<dbReference type="PANTHER" id="PTHR33371">
    <property type="entry name" value="INTERMEMBRANE PHOSPHOLIPID TRANSPORT SYSTEM BINDING PROTEIN MLAD-RELATED"/>
    <property type="match status" value="1"/>
</dbReference>
<dbReference type="PANTHER" id="PTHR33371:SF4">
    <property type="entry name" value="INTERMEMBRANE PHOSPHOLIPID TRANSPORT SYSTEM BINDING PROTEIN MLAD"/>
    <property type="match status" value="1"/>
</dbReference>
<dbReference type="EMBL" id="JAAIYP010000045">
    <property type="protein sequence ID" value="NFV82006.1"/>
    <property type="molecule type" value="Genomic_DNA"/>
</dbReference>
<dbReference type="InterPro" id="IPR052336">
    <property type="entry name" value="MlaD_Phospholipid_Transporter"/>
</dbReference>
<feature type="transmembrane region" description="Helical" evidence="1">
    <location>
        <begin position="6"/>
        <end position="29"/>
    </location>
</feature>
<organism evidence="3 4">
    <name type="scientific">Magnetospirillum aberrantis SpK</name>
    <dbReference type="NCBI Taxonomy" id="908842"/>
    <lineage>
        <taxon>Bacteria</taxon>
        <taxon>Pseudomonadati</taxon>
        <taxon>Pseudomonadota</taxon>
        <taxon>Alphaproteobacteria</taxon>
        <taxon>Rhodospirillales</taxon>
        <taxon>Rhodospirillaceae</taxon>
        <taxon>Magnetospirillum</taxon>
    </lineage>
</organism>
<keyword evidence="1" id="KW-0812">Transmembrane</keyword>
<dbReference type="Proteomes" id="UP000480684">
    <property type="component" value="Unassembled WGS sequence"/>
</dbReference>
<accession>A0A7C9UX17</accession>
<proteinExistence type="predicted"/>
<keyword evidence="1" id="KW-0472">Membrane</keyword>